<evidence type="ECO:0000313" key="4">
    <source>
        <dbReference type="Proteomes" id="UP001157974"/>
    </source>
</evidence>
<feature type="chain" id="PRO_5043967432" evidence="2">
    <location>
        <begin position="20"/>
        <end position="453"/>
    </location>
</feature>
<dbReference type="Proteomes" id="UP001157974">
    <property type="component" value="Unassembled WGS sequence"/>
</dbReference>
<name>A0AAV8UKP2_9RHOD</name>
<dbReference type="AlphaFoldDB" id="A0AAV8UKP2"/>
<proteinExistence type="predicted"/>
<keyword evidence="4" id="KW-1185">Reference proteome</keyword>
<evidence type="ECO:0000313" key="3">
    <source>
        <dbReference type="EMBL" id="KAJ8903120.1"/>
    </source>
</evidence>
<dbReference type="EMBL" id="JAMWBK010000008">
    <property type="protein sequence ID" value="KAJ8903120.1"/>
    <property type="molecule type" value="Genomic_DNA"/>
</dbReference>
<accession>A0AAV8UKP2</accession>
<organism evidence="3 4">
    <name type="scientific">Rhodosorus marinus</name>
    <dbReference type="NCBI Taxonomy" id="101924"/>
    <lineage>
        <taxon>Eukaryota</taxon>
        <taxon>Rhodophyta</taxon>
        <taxon>Stylonematophyceae</taxon>
        <taxon>Stylonematales</taxon>
        <taxon>Stylonemataceae</taxon>
        <taxon>Rhodosorus</taxon>
    </lineage>
</organism>
<feature type="compositionally biased region" description="Polar residues" evidence="1">
    <location>
        <begin position="173"/>
        <end position="189"/>
    </location>
</feature>
<gene>
    <name evidence="3" type="ORF">NDN08_006435</name>
</gene>
<evidence type="ECO:0000256" key="2">
    <source>
        <dbReference type="SAM" id="SignalP"/>
    </source>
</evidence>
<feature type="signal peptide" evidence="2">
    <location>
        <begin position="1"/>
        <end position="19"/>
    </location>
</feature>
<reference evidence="3 4" key="1">
    <citation type="journal article" date="2023" name="Nat. Commun.">
        <title>Origin of minicircular mitochondrial genomes in red algae.</title>
        <authorList>
            <person name="Lee Y."/>
            <person name="Cho C.H."/>
            <person name="Lee Y.M."/>
            <person name="Park S.I."/>
            <person name="Yang J.H."/>
            <person name="West J.A."/>
            <person name="Bhattacharya D."/>
            <person name="Yoon H.S."/>
        </authorList>
    </citation>
    <scope>NUCLEOTIDE SEQUENCE [LARGE SCALE GENOMIC DNA]</scope>
    <source>
        <strain evidence="3 4">CCMP1338</strain>
        <tissue evidence="3">Whole cell</tissue>
    </source>
</reference>
<sequence length="453" mass="48270">MKYGLVVILVAGIVGLTVGEASTCADYFNPLVSSFTASHGCYGLEVDGTAVGFVNSSDVVKTQGPNKGEKCFRFTFVVRDGLGIRRAKVGLWLRDIPSDNARFTRKRKFLDSEPTTVRVDACLDDIQTERDCCSGGGGNLLLVGEAKVRMEDGKVRTASLVGNRSPTPVRLQASDSPPASSTISCPDTSPISACDPSAGEDAEFLTCGLELSCKELGEEPLYVGINRIDIDGGTVQLVASPLRGAQEILPSQLELTVYEGIPTSTEAPMPAEAKTVIRRPASSLLIEDSSSSLFATFSVPELSGLPSSVAFAVEFVNPEVVDIRYSVRASLEIQRNLIQFVSFRSSPALMFAATGPLNVGKSAVSSLYGELPSEGVVGRIGSVICGYCIPAYLGNTLGEWVTLEPNQTQGLNEGQFDFSLARLPNRCIFEAEIEMIGSECGPAGEGLVRRQVR</sequence>
<protein>
    <submittedName>
        <fullName evidence="3">Uncharacterized protein</fullName>
    </submittedName>
</protein>
<keyword evidence="2" id="KW-0732">Signal</keyword>
<evidence type="ECO:0000256" key="1">
    <source>
        <dbReference type="SAM" id="MobiDB-lite"/>
    </source>
</evidence>
<comment type="caution">
    <text evidence="3">The sequence shown here is derived from an EMBL/GenBank/DDBJ whole genome shotgun (WGS) entry which is preliminary data.</text>
</comment>
<feature type="region of interest" description="Disordered" evidence="1">
    <location>
        <begin position="160"/>
        <end position="189"/>
    </location>
</feature>